<evidence type="ECO:0000313" key="11">
    <source>
        <dbReference type="Proteomes" id="UP000326453"/>
    </source>
</evidence>
<keyword evidence="3" id="KW-0862">Zinc</keyword>
<dbReference type="RefSeq" id="WP_024843454.1">
    <property type="nucleotide sequence ID" value="NZ_CP038206.1"/>
</dbReference>
<reference evidence="7 11" key="2">
    <citation type="submission" date="2019-01" db="EMBL/GenBank/DDBJ databases">
        <title>Complete Genome Sequence and Annotation of the Paracoccus pantotrophus type strain DSM 2944.</title>
        <authorList>
            <person name="Bockwoldt J.A."/>
            <person name="Zimmermann M."/>
            <person name="Tiso T."/>
            <person name="Blank L.M."/>
        </authorList>
    </citation>
    <scope>NUCLEOTIDE SEQUENCE [LARGE SCALE GENOMIC DNA]</scope>
    <source>
        <strain evidence="7 11">DSM 2944</strain>
    </source>
</reference>
<keyword evidence="1" id="KW-0479">Metal-binding</keyword>
<name>A0A1I5JC24_PARPN</name>
<organism evidence="8 12">
    <name type="scientific">Paracoccus pantotrophus</name>
    <name type="common">Thiosphaera pantotropha</name>
    <dbReference type="NCBI Taxonomy" id="82367"/>
    <lineage>
        <taxon>Bacteria</taxon>
        <taxon>Pseudomonadati</taxon>
        <taxon>Pseudomonadota</taxon>
        <taxon>Alphaproteobacteria</taxon>
        <taxon>Rhodobacterales</taxon>
        <taxon>Paracoccaceae</taxon>
        <taxon>Paracoccus</taxon>
    </lineage>
</organism>
<dbReference type="AlphaFoldDB" id="A0A1I5JC24"/>
<dbReference type="SUPFAM" id="SSF57716">
    <property type="entry name" value="Glucocorticoid receptor-like (DNA-binding domain)"/>
    <property type="match status" value="1"/>
</dbReference>
<dbReference type="OrthoDB" id="1121111at2"/>
<evidence type="ECO:0000256" key="1">
    <source>
        <dbReference type="ARBA" id="ARBA00022723"/>
    </source>
</evidence>
<evidence type="ECO:0000259" key="5">
    <source>
        <dbReference type="Pfam" id="PF01258"/>
    </source>
</evidence>
<dbReference type="InterPro" id="IPR000962">
    <property type="entry name" value="Znf_DskA_TraR"/>
</dbReference>
<dbReference type="PANTHER" id="PTHR33823:SF4">
    <property type="entry name" value="GENERAL STRESS PROTEIN 16O"/>
    <property type="match status" value="1"/>
</dbReference>
<dbReference type="Proteomes" id="UP000509322">
    <property type="component" value="Chromosome 1"/>
</dbReference>
<feature type="domain" description="DnaK suppressor protein-like N-terminal" evidence="6">
    <location>
        <begin position="7"/>
        <end position="68"/>
    </location>
</feature>
<keyword evidence="10" id="KW-1185">Reference proteome</keyword>
<dbReference type="KEGG" id="ppan:ESD82_06950"/>
<dbReference type="Proteomes" id="UP000273626">
    <property type="component" value="Unassembled WGS sequence"/>
</dbReference>
<feature type="zinc finger region" description="dksA C4-type" evidence="4">
    <location>
        <begin position="76"/>
        <end position="100"/>
    </location>
</feature>
<accession>A0A1I5JC24</accession>
<dbReference type="PANTHER" id="PTHR33823">
    <property type="entry name" value="RNA POLYMERASE-BINDING TRANSCRIPTION FACTOR DKSA-RELATED"/>
    <property type="match status" value="1"/>
</dbReference>
<dbReference type="Pfam" id="PF21173">
    <property type="entry name" value="DksA-like_N"/>
    <property type="match status" value="1"/>
</dbReference>
<evidence type="ECO:0000313" key="7">
    <source>
        <dbReference type="EMBL" id="QFG35878.1"/>
    </source>
</evidence>
<reference evidence="8 12" key="3">
    <citation type="submission" date="2020-07" db="EMBL/GenBank/DDBJ databases">
        <title>The complete genome of Paracoccus pantotrophus ACCC 10489.</title>
        <authorList>
            <person name="Si Y."/>
        </authorList>
    </citation>
    <scope>NUCLEOTIDE SEQUENCE [LARGE SCALE GENOMIC DNA]</scope>
    <source>
        <strain evidence="12">ACCC 10489</strain>
        <strain evidence="8">ACCC10489</strain>
    </source>
</reference>
<evidence type="ECO:0000313" key="8">
    <source>
        <dbReference type="EMBL" id="QLH12752.1"/>
    </source>
</evidence>
<protein>
    <submittedName>
        <fullName evidence="8">TraR/DksA C4-type zinc finger protein</fullName>
    </submittedName>
    <submittedName>
        <fullName evidence="7">TraR/DksA family transcriptional regulator</fullName>
    </submittedName>
</protein>
<dbReference type="InterPro" id="IPR048487">
    <property type="entry name" value="DksA-like_N"/>
</dbReference>
<gene>
    <name evidence="9" type="ORF">BDE18_2683</name>
    <name evidence="7" type="ORF">ESD82_06950</name>
    <name evidence="8" type="ORF">HYQ43_00080</name>
</gene>
<feature type="domain" description="Zinc finger DksA/TraR C4-type" evidence="5">
    <location>
        <begin position="71"/>
        <end position="102"/>
    </location>
</feature>
<sequence length="104" mass="10995">MVPDMRKTMLLMRRKALLADLACIGDALRVAPAPDSRRAGGAQENILQALGKVQRIEVARIEAALRRMESGDYGICTGCGTTIAPARLDLLPDTPVCGDCASAA</sequence>
<dbReference type="GeneID" id="51370297"/>
<dbReference type="PROSITE" id="PS51128">
    <property type="entry name" value="ZF_DKSA_2"/>
    <property type="match status" value="1"/>
</dbReference>
<evidence type="ECO:0000256" key="4">
    <source>
        <dbReference type="PROSITE-ProRule" id="PRU00510"/>
    </source>
</evidence>
<evidence type="ECO:0000256" key="3">
    <source>
        <dbReference type="ARBA" id="ARBA00022833"/>
    </source>
</evidence>
<dbReference type="Gene3D" id="1.20.120.910">
    <property type="entry name" value="DksA, coiled-coil domain"/>
    <property type="match status" value="1"/>
</dbReference>
<evidence type="ECO:0000256" key="2">
    <source>
        <dbReference type="ARBA" id="ARBA00022771"/>
    </source>
</evidence>
<proteinExistence type="predicted"/>
<dbReference type="Pfam" id="PF01258">
    <property type="entry name" value="zf-dskA_traR"/>
    <property type="match status" value="1"/>
</dbReference>
<evidence type="ECO:0000313" key="9">
    <source>
        <dbReference type="EMBL" id="RKS43862.1"/>
    </source>
</evidence>
<dbReference type="Proteomes" id="UP000326453">
    <property type="component" value="Chromosome 2"/>
</dbReference>
<dbReference type="EMBL" id="CP058689">
    <property type="protein sequence ID" value="QLH12752.1"/>
    <property type="molecule type" value="Genomic_DNA"/>
</dbReference>
<dbReference type="GO" id="GO:0008270">
    <property type="term" value="F:zinc ion binding"/>
    <property type="evidence" value="ECO:0007669"/>
    <property type="project" value="UniProtKB-KW"/>
</dbReference>
<evidence type="ECO:0000259" key="6">
    <source>
        <dbReference type="Pfam" id="PF21173"/>
    </source>
</evidence>
<dbReference type="EMBL" id="CP044423">
    <property type="protein sequence ID" value="QFG35878.1"/>
    <property type="molecule type" value="Genomic_DNA"/>
</dbReference>
<keyword evidence="2" id="KW-0863">Zinc-finger</keyword>
<dbReference type="EMBL" id="RBLI01000002">
    <property type="protein sequence ID" value="RKS43862.1"/>
    <property type="molecule type" value="Genomic_DNA"/>
</dbReference>
<evidence type="ECO:0000313" key="12">
    <source>
        <dbReference type="Proteomes" id="UP000509322"/>
    </source>
</evidence>
<evidence type="ECO:0000313" key="10">
    <source>
        <dbReference type="Proteomes" id="UP000273626"/>
    </source>
</evidence>
<reference evidence="9 10" key="1">
    <citation type="submission" date="2018-10" db="EMBL/GenBank/DDBJ databases">
        <title>Genomic Encyclopedia of Archaeal and Bacterial Type Strains, Phase II (KMG-II): from individual species to whole genera.</title>
        <authorList>
            <person name="Goeker M."/>
        </authorList>
    </citation>
    <scope>NUCLEOTIDE SEQUENCE [LARGE SCALE GENOMIC DNA]</scope>
    <source>
        <strain evidence="10">ATCC 35512 / DSM 2944 / CIP 106514 / LMD 82.5 / NBRC 102493 / NCCB 82005 / GB17</strain>
        <strain evidence="9">DSM 2944</strain>
    </source>
</reference>